<dbReference type="InterPro" id="IPR000157">
    <property type="entry name" value="TIR_dom"/>
</dbReference>
<name>A0A543JDK7_9PSEU</name>
<dbReference type="OrthoDB" id="9150238at2"/>
<dbReference type="SMART" id="SM00255">
    <property type="entry name" value="TIR"/>
    <property type="match status" value="1"/>
</dbReference>
<reference evidence="3 4" key="1">
    <citation type="submission" date="2019-06" db="EMBL/GenBank/DDBJ databases">
        <title>Sequencing the genomes of 1000 actinobacteria strains.</title>
        <authorList>
            <person name="Klenk H.-P."/>
        </authorList>
    </citation>
    <scope>NUCLEOTIDE SEQUENCE [LARGE SCALE GENOMIC DNA]</scope>
    <source>
        <strain evidence="3 4">DSM 45456</strain>
    </source>
</reference>
<evidence type="ECO:0000313" key="4">
    <source>
        <dbReference type="Proteomes" id="UP000316628"/>
    </source>
</evidence>
<keyword evidence="4" id="KW-1185">Reference proteome</keyword>
<proteinExistence type="predicted"/>
<evidence type="ECO:0000313" key="3">
    <source>
        <dbReference type="EMBL" id="TQM80871.1"/>
    </source>
</evidence>
<protein>
    <submittedName>
        <fullName evidence="3">TIR domain-containing protein</fullName>
    </submittedName>
</protein>
<dbReference type="PROSITE" id="PS50104">
    <property type="entry name" value="TIR"/>
    <property type="match status" value="1"/>
</dbReference>
<dbReference type="Proteomes" id="UP000316628">
    <property type="component" value="Unassembled WGS sequence"/>
</dbReference>
<dbReference type="RefSeq" id="WP_141978913.1">
    <property type="nucleotide sequence ID" value="NZ_VFPP01000001.1"/>
</dbReference>
<feature type="domain" description="TIR" evidence="2">
    <location>
        <begin position="4"/>
        <end position="154"/>
    </location>
</feature>
<dbReference type="GO" id="GO:0007165">
    <property type="term" value="P:signal transduction"/>
    <property type="evidence" value="ECO:0007669"/>
    <property type="project" value="InterPro"/>
</dbReference>
<accession>A0A543JDK7</accession>
<dbReference type="Gene3D" id="3.40.50.10140">
    <property type="entry name" value="Toll/interleukin-1 receptor homology (TIR) domain"/>
    <property type="match status" value="1"/>
</dbReference>
<dbReference type="SUPFAM" id="SSF52200">
    <property type="entry name" value="Toll/Interleukin receptor TIR domain"/>
    <property type="match status" value="1"/>
</dbReference>
<dbReference type="AlphaFoldDB" id="A0A543JDK7"/>
<sequence>MSGYQFDFFISYARRGTVQQWLLNHFLRKLSDCLADQLAPTPRIYVDREMPRAVHWPSSLRHALKRSKIMIQLLNPQYFTSPWCLAEWHNMMERERVLGLASLEKPQGLIYPILYSDSDNFPLEGKVRGWVNFKEFAYPDPVYQQTADFVRFHHAVNKMAADLVALVQQVPPWQEDWPDVDPPDPVLAPTPPLPRF</sequence>
<evidence type="ECO:0000259" key="2">
    <source>
        <dbReference type="PROSITE" id="PS50104"/>
    </source>
</evidence>
<dbReference type="InterPro" id="IPR035897">
    <property type="entry name" value="Toll_tir_struct_dom_sf"/>
</dbReference>
<organism evidence="3 4">
    <name type="scientific">Saccharothrix saharensis</name>
    <dbReference type="NCBI Taxonomy" id="571190"/>
    <lineage>
        <taxon>Bacteria</taxon>
        <taxon>Bacillati</taxon>
        <taxon>Actinomycetota</taxon>
        <taxon>Actinomycetes</taxon>
        <taxon>Pseudonocardiales</taxon>
        <taxon>Pseudonocardiaceae</taxon>
        <taxon>Saccharothrix</taxon>
    </lineage>
</organism>
<gene>
    <name evidence="3" type="ORF">FHX81_3220</name>
</gene>
<feature type="compositionally biased region" description="Pro residues" evidence="1">
    <location>
        <begin position="183"/>
        <end position="196"/>
    </location>
</feature>
<dbReference type="Pfam" id="PF13676">
    <property type="entry name" value="TIR_2"/>
    <property type="match status" value="1"/>
</dbReference>
<evidence type="ECO:0000256" key="1">
    <source>
        <dbReference type="SAM" id="MobiDB-lite"/>
    </source>
</evidence>
<feature type="region of interest" description="Disordered" evidence="1">
    <location>
        <begin position="176"/>
        <end position="196"/>
    </location>
</feature>
<comment type="caution">
    <text evidence="3">The sequence shown here is derived from an EMBL/GenBank/DDBJ whole genome shotgun (WGS) entry which is preliminary data.</text>
</comment>
<dbReference type="EMBL" id="VFPP01000001">
    <property type="protein sequence ID" value="TQM80871.1"/>
    <property type="molecule type" value="Genomic_DNA"/>
</dbReference>